<reference evidence="4 5" key="1">
    <citation type="submission" date="2024-09" db="EMBL/GenBank/DDBJ databases">
        <authorList>
            <person name="Sun Q."/>
            <person name="Mori K."/>
        </authorList>
    </citation>
    <scope>NUCLEOTIDE SEQUENCE [LARGE SCALE GENOMIC DNA]</scope>
    <source>
        <strain evidence="4 5">CCM 7415</strain>
    </source>
</reference>
<keyword evidence="5" id="KW-1185">Reference proteome</keyword>
<dbReference type="Gene3D" id="3.40.800.20">
    <property type="entry name" value="Histone deacetylase domain"/>
    <property type="match status" value="1"/>
</dbReference>
<comment type="similarity">
    <text evidence="1">Belongs to the histone deacetylase family.</text>
</comment>
<dbReference type="PANTHER" id="PTHR10625">
    <property type="entry name" value="HISTONE DEACETYLASE HDAC1-RELATED"/>
    <property type="match status" value="1"/>
</dbReference>
<dbReference type="EMBL" id="JBHLVX010000022">
    <property type="protein sequence ID" value="MFC0267658.1"/>
    <property type="molecule type" value="Genomic_DNA"/>
</dbReference>
<dbReference type="PRINTS" id="PR01270">
    <property type="entry name" value="HDASUPER"/>
</dbReference>
<gene>
    <name evidence="4" type="ORF">ACFFHW_06555</name>
</gene>
<dbReference type="Proteomes" id="UP001589814">
    <property type="component" value="Unassembled WGS sequence"/>
</dbReference>
<comment type="caution">
    <text evidence="4">The sequence shown here is derived from an EMBL/GenBank/DDBJ whole genome shotgun (WGS) entry which is preliminary data.</text>
</comment>
<dbReference type="InterPro" id="IPR044150">
    <property type="entry name" value="HDAC_classIV"/>
</dbReference>
<protein>
    <submittedName>
        <fullName evidence="4">Histone deacetylase</fullName>
    </submittedName>
</protein>
<accession>A0ABV6G2C9</accession>
<proteinExistence type="inferred from homology"/>
<evidence type="ECO:0000259" key="3">
    <source>
        <dbReference type="Pfam" id="PF00850"/>
    </source>
</evidence>
<evidence type="ECO:0000313" key="4">
    <source>
        <dbReference type="EMBL" id="MFC0267658.1"/>
    </source>
</evidence>
<dbReference type="InterPro" id="IPR037138">
    <property type="entry name" value="His_deacetylse_dom_sf"/>
</dbReference>
<dbReference type="RefSeq" id="WP_019950509.1">
    <property type="nucleotide sequence ID" value="NZ_JBHLVX010000022.1"/>
</dbReference>
<name>A0ABV6G2C9_9GAMM</name>
<organism evidence="4 5">
    <name type="scientific">Kushneria aurantia</name>
    <dbReference type="NCBI Taxonomy" id="504092"/>
    <lineage>
        <taxon>Bacteria</taxon>
        <taxon>Pseudomonadati</taxon>
        <taxon>Pseudomonadota</taxon>
        <taxon>Gammaproteobacteria</taxon>
        <taxon>Oceanospirillales</taxon>
        <taxon>Halomonadaceae</taxon>
        <taxon>Kushneria</taxon>
    </lineage>
</organism>
<dbReference type="CDD" id="cd09993">
    <property type="entry name" value="HDAC_classIV"/>
    <property type="match status" value="1"/>
</dbReference>
<dbReference type="InterPro" id="IPR023696">
    <property type="entry name" value="Ureohydrolase_dom_sf"/>
</dbReference>
<dbReference type="InterPro" id="IPR023801">
    <property type="entry name" value="His_deacetylse_dom"/>
</dbReference>
<evidence type="ECO:0000313" key="5">
    <source>
        <dbReference type="Proteomes" id="UP001589814"/>
    </source>
</evidence>
<evidence type="ECO:0000256" key="2">
    <source>
        <dbReference type="ARBA" id="ARBA00022801"/>
    </source>
</evidence>
<evidence type="ECO:0000256" key="1">
    <source>
        <dbReference type="ARBA" id="ARBA00005947"/>
    </source>
</evidence>
<sequence length="310" mass="34192">MAPARLPLIHHPGYSIDWPTRHPFPMAKFSALRRYLADRGFDDDPLVEWITPQPATTTQLLRAHTPDYLQTFYLGDSDPVARKRSGFPWSQALVERTLLEVGGTLAAAHAALTTGLACNTAGGTHHAYPDAASGYCLLNDLTVAAHELLARGLASRILIVDGDVHQGDGTAFAFRHEPRVFTFSLHGADNFPFTKRDSDLDIALPRSSGDDDYMAALQAHLPRLMHEFAPDFMFYDAGADVHAGDRLGHFKMSLKGIRRRDRYVLSRCLAAEVPVAAVIGGGYDRDLAALVERHAVLHRVARGLWGEYRS</sequence>
<dbReference type="Pfam" id="PF00850">
    <property type="entry name" value="Hist_deacetyl"/>
    <property type="match status" value="1"/>
</dbReference>
<dbReference type="SUPFAM" id="SSF52768">
    <property type="entry name" value="Arginase/deacetylase"/>
    <property type="match status" value="1"/>
</dbReference>
<feature type="domain" description="Histone deacetylase" evidence="3">
    <location>
        <begin position="22"/>
        <end position="288"/>
    </location>
</feature>
<dbReference type="InterPro" id="IPR000286">
    <property type="entry name" value="HDACs"/>
</dbReference>
<dbReference type="PANTHER" id="PTHR10625:SF19">
    <property type="entry name" value="HISTONE DEACETYLASE 12"/>
    <property type="match status" value="1"/>
</dbReference>
<keyword evidence="2" id="KW-0378">Hydrolase</keyword>